<dbReference type="EMBL" id="MTKT01002507">
    <property type="protein sequence ID" value="OWM78072.1"/>
    <property type="molecule type" value="Genomic_DNA"/>
</dbReference>
<comment type="caution">
    <text evidence="1">The sequence shown here is derived from an EMBL/GenBank/DDBJ whole genome shotgun (WGS) entry which is preliminary data.</text>
</comment>
<protein>
    <submittedName>
        <fullName evidence="1">Uncharacterized protein</fullName>
    </submittedName>
</protein>
<accession>A0A218X156</accession>
<dbReference type="AlphaFoldDB" id="A0A218X156"/>
<evidence type="ECO:0000313" key="1">
    <source>
        <dbReference type="EMBL" id="OWM78072.1"/>
    </source>
</evidence>
<gene>
    <name evidence="1" type="ORF">CDL15_Pgr018641</name>
</gene>
<name>A0A218X156_PUNGR</name>
<proteinExistence type="predicted"/>
<sequence>MTWSMFSSMKKRLHLGNFNDSAFQEALLDYNRQLANSERWSMTVSDVMNPGLSSSDDKLGLEILWLLSVY</sequence>
<dbReference type="Proteomes" id="UP000197138">
    <property type="component" value="Unassembled WGS sequence"/>
</dbReference>
<reference evidence="2" key="1">
    <citation type="journal article" date="2017" name="Plant J.">
        <title>The pomegranate (Punica granatum L.) genome and the genomics of punicalagin biosynthesis.</title>
        <authorList>
            <person name="Qin G."/>
            <person name="Xu C."/>
            <person name="Ming R."/>
            <person name="Tang H."/>
            <person name="Guyot R."/>
            <person name="Kramer E.M."/>
            <person name="Hu Y."/>
            <person name="Yi X."/>
            <person name="Qi Y."/>
            <person name="Xu X."/>
            <person name="Gao Z."/>
            <person name="Pan H."/>
            <person name="Jian J."/>
            <person name="Tian Y."/>
            <person name="Yue Z."/>
            <person name="Xu Y."/>
        </authorList>
    </citation>
    <scope>NUCLEOTIDE SEQUENCE [LARGE SCALE GENOMIC DNA]</scope>
    <source>
        <strain evidence="2">cv. Dabenzi</strain>
    </source>
</reference>
<evidence type="ECO:0000313" key="2">
    <source>
        <dbReference type="Proteomes" id="UP000197138"/>
    </source>
</evidence>
<organism evidence="1 2">
    <name type="scientific">Punica granatum</name>
    <name type="common">Pomegranate</name>
    <dbReference type="NCBI Taxonomy" id="22663"/>
    <lineage>
        <taxon>Eukaryota</taxon>
        <taxon>Viridiplantae</taxon>
        <taxon>Streptophyta</taxon>
        <taxon>Embryophyta</taxon>
        <taxon>Tracheophyta</taxon>
        <taxon>Spermatophyta</taxon>
        <taxon>Magnoliopsida</taxon>
        <taxon>eudicotyledons</taxon>
        <taxon>Gunneridae</taxon>
        <taxon>Pentapetalae</taxon>
        <taxon>rosids</taxon>
        <taxon>malvids</taxon>
        <taxon>Myrtales</taxon>
        <taxon>Lythraceae</taxon>
        <taxon>Punica</taxon>
    </lineage>
</organism>